<dbReference type="Ensembl" id="ENSAPLT00000039450.1">
    <property type="protein sequence ID" value="ENSAPLP00000027243.1"/>
    <property type="gene ID" value="ENSAPLG00000010428.2"/>
</dbReference>
<evidence type="ECO:0000256" key="15">
    <source>
        <dbReference type="SAM" id="MobiDB-lite"/>
    </source>
</evidence>
<protein>
    <submittedName>
        <fullName evidence="18">NPC1 like intracellular cholesterol transporter 1</fullName>
    </submittedName>
</protein>
<keyword evidence="7 16" id="KW-1133">Transmembrane helix</keyword>
<dbReference type="InterPro" id="IPR053958">
    <property type="entry name" value="HMGCR/SNAP/NPC1-like_SSD"/>
</dbReference>
<dbReference type="SUPFAM" id="SSF82866">
    <property type="entry name" value="Multidrug efflux transporter AcrB transmembrane domain"/>
    <property type="match status" value="2"/>
</dbReference>
<dbReference type="InterPro" id="IPR032190">
    <property type="entry name" value="NPC1_N"/>
</dbReference>
<keyword evidence="3" id="KW-0813">Transport</keyword>
<dbReference type="PANTHER" id="PTHR45727">
    <property type="entry name" value="NPC INTRACELLULAR CHOLESTEROL TRANSPORTER 1"/>
    <property type="match status" value="1"/>
</dbReference>
<feature type="compositionally biased region" description="Polar residues" evidence="15">
    <location>
        <begin position="1532"/>
        <end position="1552"/>
    </location>
</feature>
<keyword evidence="9 16" id="KW-0472">Membrane</keyword>
<keyword evidence="11" id="KW-1207">Sterol metabolism</keyword>
<dbReference type="Pfam" id="PF16414">
    <property type="entry name" value="NPC1_N"/>
    <property type="match status" value="1"/>
</dbReference>
<feature type="compositionally biased region" description="Pro residues" evidence="15">
    <location>
        <begin position="1571"/>
        <end position="1585"/>
    </location>
</feature>
<sequence>MGCPRAVPCGWLCAIKAAPQLTPIHRAGYCAFYDECGRNPEVNVSLVSSNVPCLYNGPAHLATGALLQLLRSVCPELVRGDNDTRVCCTLRQLTALQVSVALSGTVLARCPSCSRNFANLYCNNICSPDQSLFTNVTRMVNRTTALGVRQEAVVEYQCFYSQRYSDAAFNSCKDVRLPATGGYAIDTMCGIYGARLCTTQRWLDFQGDKNNGLAPLQIDFQLVPNGTQPGDGIEPLDERAWGCSEALSADQQPCSCQDCAESCPAVPAPPDPAPPFRLGAVDGALVICALLFGFFALVFLTALMCRGKKKKKAARAPREGCAVRLGTYSHRFLADVFRRWGTLVARHPVPVLVVAAVVAIGLSVGMVTLQLTTDPVELWSAPGSQARQEKAFYDEHFGPFLRTCQVIVTARDQRPGTTYNSVVLGAKNFSRVLSAEVLEALLELQDQLTGASVWVEEEGREVTLQDVCYAPLNPSEPSLADCCINSVTQYFQNNRTHLAMEATQTVGKETGTVDWHDHLIYCVNSPLSFKDITTLELSCMAEYGGPVFPYIALGGYPDSEYTQAEALIVTYSLNNFPRSDPRHQWVLSWEQRFLEVVRDFQRNHSQNLSVSFMAERSLEDEINRTTGEDIPVFAVSYLVVFAYIALALGEYTAWRRVLVESKVTLALGGIAVVLGAVFASMGFLALLGQPSSLIILEVVPFLVLAVGADNIFIFVQEYQQSQREPGETREEHIGRVLAQVAPSMLLCSISEVICFLLGSLSSMPAVRTFALTASVAIAFDFLLQMSGFVALLALDARRQEAARFDICCCCGTEKGDPTGPGLRVLRPFLDHFYTPLLLHRLVRPLVVLLFLFFSFAGLYLTLHVTVGLDQEIAMPEDSYMLQYFADMNQYLPVGVPTYFVTTSGYNFSSTEGTNAICSSAGCDDNSLTQMIQYATRFPNVSYLAIPATSWVDDFLDWLNPTGRCCRIHQFGSLAGQFCPSTSNDISCLLGQCLNTTRRPTVEEFERFLPWFLHDLPTLQCAKGGLGAYDTAVSMAANGTIMASRFMAYQRPLRTSQEYTAALRAARALAENITGTLRQVPGTDPDFRVFPYTVTYVYYEQYLTVVGEGLFTLTLCLVPTFLVSFMLLGMDLRSSVATLITITMILLDTVGIMALWDIPYNAVALINLVAAVGISVEFVSHLTCAFAHSTKPTRVERAAEATVTMGSKVVAGVAMTNLPGIVVLAFAKAQLIQIFFFRLNLIITLAGLAHGLVFLPVLLSYMGKAPGDGAVTPGGGGGRRGGGGHGHGTDPVISPQDPVPGRHRGTARAARGRTRGWPWATPPSRARCASGAEPPPPPTVPRPAAAFYTAVVFKLVFSEPVTGFNWAGRGHAAYRKCIGFCGVTASVRGRGRARRAPVGMGTRGVARGITGTGSCGAHGWHGGGAVWGQGHTGTGHVGMGRTGMLGTGPHGYLGDRTSGAHGCGGDGATWDARRCWGHHHLGGTGTQWGQGHKNILGTGHAGVLGTGLCGAEGQCGDTTTSGTWATGGPQEIKTPQTHGHGRNQTSQRPQSPKTPILKAPKILKNPGSTKPPFIPPHRPQPYPPRAPRGGPYSHL</sequence>
<feature type="compositionally biased region" description="Basic residues" evidence="15">
    <location>
        <begin position="1300"/>
        <end position="1313"/>
    </location>
</feature>
<dbReference type="FunFam" id="1.20.1640.10:FF:000008">
    <property type="entry name" value="NPC intracellular cholesterol transporter 1"/>
    <property type="match status" value="1"/>
</dbReference>
<gene>
    <name evidence="18" type="primary">NPC1L1</name>
</gene>
<feature type="region of interest" description="Disordered" evidence="15">
    <location>
        <begin position="1518"/>
        <end position="1594"/>
    </location>
</feature>
<feature type="transmembrane region" description="Helical" evidence="16">
    <location>
        <begin position="1109"/>
        <end position="1128"/>
    </location>
</feature>
<keyword evidence="5 16" id="KW-0812">Transmembrane</keyword>
<name>A0A493TN36_ANAPP</name>
<dbReference type="PANTHER" id="PTHR45727:SF3">
    <property type="entry name" value="NPC1-LIKE INTRACELLULAR CHOLESTEROL TRANSPORTER 1"/>
    <property type="match status" value="1"/>
</dbReference>
<feature type="transmembrane region" description="Helical" evidence="16">
    <location>
        <begin position="736"/>
        <end position="758"/>
    </location>
</feature>
<accession>A0A493TN36</accession>
<evidence type="ECO:0000256" key="9">
    <source>
        <dbReference type="ARBA" id="ARBA00023136"/>
    </source>
</evidence>
<feature type="transmembrane region" description="Helical" evidence="16">
    <location>
        <begin position="693"/>
        <end position="715"/>
    </location>
</feature>
<feature type="transmembrane region" description="Helical" evidence="16">
    <location>
        <begin position="770"/>
        <end position="794"/>
    </location>
</feature>
<evidence type="ECO:0000256" key="6">
    <source>
        <dbReference type="ARBA" id="ARBA00022729"/>
    </source>
</evidence>
<dbReference type="GO" id="GO:0042632">
    <property type="term" value="P:cholesterol homeostasis"/>
    <property type="evidence" value="ECO:0007669"/>
    <property type="project" value="TreeGrafter"/>
</dbReference>
<feature type="transmembrane region" description="Helical" evidence="16">
    <location>
        <begin position="284"/>
        <end position="305"/>
    </location>
</feature>
<evidence type="ECO:0000256" key="13">
    <source>
        <dbReference type="ARBA" id="ARBA00023221"/>
    </source>
</evidence>
<feature type="transmembrane region" description="Helical" evidence="16">
    <location>
        <begin position="663"/>
        <end position="687"/>
    </location>
</feature>
<feature type="transmembrane region" description="Helical" evidence="16">
    <location>
        <begin position="349"/>
        <end position="369"/>
    </location>
</feature>
<evidence type="ECO:0000256" key="11">
    <source>
        <dbReference type="ARBA" id="ARBA00023166"/>
    </source>
</evidence>
<dbReference type="Proteomes" id="UP000016666">
    <property type="component" value="Unassembled WGS sequence"/>
</dbReference>
<dbReference type="Pfam" id="PF12349">
    <property type="entry name" value="Sterol-sensing"/>
    <property type="match status" value="1"/>
</dbReference>
<feature type="region of interest" description="Disordered" evidence="15">
    <location>
        <begin position="1269"/>
        <end position="1336"/>
    </location>
</feature>
<comment type="catalytic activity">
    <reaction evidence="14">
        <text>cholesterol(in) = cholesterol(out)</text>
        <dbReference type="Rhea" id="RHEA:39747"/>
        <dbReference type="ChEBI" id="CHEBI:16113"/>
    </reaction>
</comment>
<dbReference type="GO" id="GO:0005886">
    <property type="term" value="C:plasma membrane"/>
    <property type="evidence" value="ECO:0007669"/>
    <property type="project" value="TreeGrafter"/>
</dbReference>
<keyword evidence="10" id="KW-1015">Disulfide bond</keyword>
<dbReference type="GO" id="GO:0005319">
    <property type="term" value="F:lipid transporter activity"/>
    <property type="evidence" value="ECO:0007669"/>
    <property type="project" value="InterPro"/>
</dbReference>
<dbReference type="GO" id="GO:0008203">
    <property type="term" value="P:cholesterol metabolic process"/>
    <property type="evidence" value="ECO:0007669"/>
    <property type="project" value="UniProtKB-KW"/>
</dbReference>
<feature type="compositionally biased region" description="Gly residues" evidence="15">
    <location>
        <begin position="1271"/>
        <end position="1285"/>
    </location>
</feature>
<organism evidence="18 19">
    <name type="scientific">Anas platyrhynchos platyrhynchos</name>
    <name type="common">Northern mallard</name>
    <dbReference type="NCBI Taxonomy" id="8840"/>
    <lineage>
        <taxon>Eukaryota</taxon>
        <taxon>Metazoa</taxon>
        <taxon>Chordata</taxon>
        <taxon>Craniata</taxon>
        <taxon>Vertebrata</taxon>
        <taxon>Euteleostomi</taxon>
        <taxon>Archelosauria</taxon>
        <taxon>Archosauria</taxon>
        <taxon>Dinosauria</taxon>
        <taxon>Saurischia</taxon>
        <taxon>Theropoda</taxon>
        <taxon>Coelurosauria</taxon>
        <taxon>Aves</taxon>
        <taxon>Neognathae</taxon>
        <taxon>Galloanserae</taxon>
        <taxon>Anseriformes</taxon>
        <taxon>Anatidae</taxon>
        <taxon>Anatinae</taxon>
        <taxon>Anas</taxon>
    </lineage>
</organism>
<dbReference type="NCBIfam" id="TIGR00917">
    <property type="entry name" value="2A060601"/>
    <property type="match status" value="1"/>
</dbReference>
<evidence type="ECO:0000256" key="1">
    <source>
        <dbReference type="ARBA" id="ARBA00004127"/>
    </source>
</evidence>
<keyword evidence="12" id="KW-0325">Glycoprotein</keyword>
<feature type="transmembrane region" description="Helical" evidence="16">
    <location>
        <begin position="1135"/>
        <end position="1155"/>
    </location>
</feature>
<evidence type="ECO:0000256" key="7">
    <source>
        <dbReference type="ARBA" id="ARBA00022989"/>
    </source>
</evidence>
<reference evidence="18" key="3">
    <citation type="submission" date="2025-09" db="UniProtKB">
        <authorList>
            <consortium name="Ensembl"/>
        </authorList>
    </citation>
    <scope>IDENTIFICATION</scope>
</reference>
<proteinExistence type="inferred from homology"/>
<dbReference type="GO" id="GO:0015485">
    <property type="term" value="F:cholesterol binding"/>
    <property type="evidence" value="ECO:0007669"/>
    <property type="project" value="TreeGrafter"/>
</dbReference>
<evidence type="ECO:0000256" key="8">
    <source>
        <dbReference type="ARBA" id="ARBA00023098"/>
    </source>
</evidence>
<keyword evidence="13" id="KW-0753">Steroid metabolism</keyword>
<evidence type="ECO:0000256" key="16">
    <source>
        <dbReference type="SAM" id="Phobius"/>
    </source>
</evidence>
<feature type="transmembrane region" description="Helical" evidence="16">
    <location>
        <begin position="1208"/>
        <end position="1228"/>
    </location>
</feature>
<feature type="transmembrane region" description="Helical" evidence="16">
    <location>
        <begin position="841"/>
        <end position="862"/>
    </location>
</feature>
<dbReference type="GO" id="GO:0030299">
    <property type="term" value="P:intestinal cholesterol absorption"/>
    <property type="evidence" value="ECO:0007669"/>
    <property type="project" value="TreeGrafter"/>
</dbReference>
<dbReference type="GeneTree" id="ENSGT00940000159904"/>
<dbReference type="InterPro" id="IPR004765">
    <property type="entry name" value="NPC1-like"/>
</dbReference>
<keyword evidence="8" id="KW-0443">Lipid metabolism</keyword>
<keyword evidence="19" id="KW-1185">Reference proteome</keyword>
<reference evidence="18" key="2">
    <citation type="submission" date="2025-08" db="UniProtKB">
        <authorList>
            <consortium name="Ensembl"/>
        </authorList>
    </citation>
    <scope>IDENTIFICATION</scope>
</reference>
<feature type="transmembrane region" description="Helical" evidence="16">
    <location>
        <begin position="1234"/>
        <end position="1258"/>
    </location>
</feature>
<evidence type="ECO:0000256" key="12">
    <source>
        <dbReference type="ARBA" id="ARBA00023180"/>
    </source>
</evidence>
<dbReference type="Pfam" id="PF22314">
    <property type="entry name" value="NPC1_MLD"/>
    <property type="match status" value="1"/>
</dbReference>
<dbReference type="FunFam" id="1.20.1640.10:FF:000010">
    <property type="entry name" value="NPC intracellular cholesterol transporter 1"/>
    <property type="match status" value="1"/>
</dbReference>
<feature type="domain" description="SSD" evidence="17">
    <location>
        <begin position="629"/>
        <end position="794"/>
    </location>
</feature>
<evidence type="ECO:0000313" key="18">
    <source>
        <dbReference type="Ensembl" id="ENSAPLP00000027243.1"/>
    </source>
</evidence>
<feature type="transmembrane region" description="Helical" evidence="16">
    <location>
        <begin position="630"/>
        <end position="651"/>
    </location>
</feature>
<evidence type="ECO:0000313" key="19">
    <source>
        <dbReference type="Proteomes" id="UP000016666"/>
    </source>
</evidence>
<evidence type="ECO:0000256" key="4">
    <source>
        <dbReference type="ARBA" id="ARBA00022548"/>
    </source>
</evidence>
<dbReference type="InterPro" id="IPR000731">
    <property type="entry name" value="SSD"/>
</dbReference>
<dbReference type="STRING" id="8840.ENSAPLP00000027243"/>
<dbReference type="Gene3D" id="1.20.1640.10">
    <property type="entry name" value="Multidrug efflux transporter AcrB transmembrane domain"/>
    <property type="match status" value="2"/>
</dbReference>
<dbReference type="GO" id="GO:0030301">
    <property type="term" value="P:cholesterol transport"/>
    <property type="evidence" value="ECO:0007669"/>
    <property type="project" value="UniProtKB-ARBA"/>
</dbReference>
<comment type="subcellular location">
    <subcellularLocation>
        <location evidence="1">Endomembrane system</location>
        <topology evidence="1">Multi-pass membrane protein</topology>
    </subcellularLocation>
</comment>
<keyword evidence="4" id="KW-0153">Cholesterol metabolism</keyword>
<evidence type="ECO:0000256" key="2">
    <source>
        <dbReference type="ARBA" id="ARBA00005585"/>
    </source>
</evidence>
<evidence type="ECO:0000256" key="3">
    <source>
        <dbReference type="ARBA" id="ARBA00022448"/>
    </source>
</evidence>
<dbReference type="InterPro" id="IPR053956">
    <property type="entry name" value="NPC1_MLD"/>
</dbReference>
<evidence type="ECO:0000259" key="17">
    <source>
        <dbReference type="PROSITE" id="PS50156"/>
    </source>
</evidence>
<feature type="transmembrane region" description="Helical" evidence="16">
    <location>
        <begin position="1161"/>
        <end position="1187"/>
    </location>
</feature>
<evidence type="ECO:0000256" key="10">
    <source>
        <dbReference type="ARBA" id="ARBA00023157"/>
    </source>
</evidence>
<reference evidence="19" key="1">
    <citation type="submission" date="2017-10" db="EMBL/GenBank/DDBJ databases">
        <title>A new Pekin duck reference genome.</title>
        <authorList>
            <person name="Hou Z.-C."/>
            <person name="Zhou Z.-K."/>
            <person name="Zhu F."/>
            <person name="Hou S.-S."/>
        </authorList>
    </citation>
    <scope>NUCLEOTIDE SEQUENCE [LARGE SCALE GENOMIC DNA]</scope>
</reference>
<evidence type="ECO:0000256" key="5">
    <source>
        <dbReference type="ARBA" id="ARBA00022692"/>
    </source>
</evidence>
<comment type="similarity">
    <text evidence="2">Belongs to the patched family.</text>
</comment>
<dbReference type="GO" id="GO:0012505">
    <property type="term" value="C:endomembrane system"/>
    <property type="evidence" value="ECO:0007669"/>
    <property type="project" value="UniProtKB-SubCell"/>
</dbReference>
<dbReference type="PROSITE" id="PS50156">
    <property type="entry name" value="SSD"/>
    <property type="match status" value="1"/>
</dbReference>
<keyword evidence="6" id="KW-0732">Signal</keyword>
<evidence type="ECO:0000256" key="14">
    <source>
        <dbReference type="ARBA" id="ARBA00034049"/>
    </source>
</evidence>